<gene>
    <name evidence="1" type="ORF">S01H4_38016</name>
</gene>
<dbReference type="PANTHER" id="PTHR34849">
    <property type="entry name" value="SSL5025 PROTEIN"/>
    <property type="match status" value="1"/>
</dbReference>
<reference evidence="1" key="1">
    <citation type="journal article" date="2014" name="Front. Microbiol.">
        <title>High frequency of phylogenetically diverse reductive dehalogenase-homologous genes in deep subseafloor sedimentary metagenomes.</title>
        <authorList>
            <person name="Kawai M."/>
            <person name="Futagami T."/>
            <person name="Toyoda A."/>
            <person name="Takaki Y."/>
            <person name="Nishi S."/>
            <person name="Hori S."/>
            <person name="Arai W."/>
            <person name="Tsubouchi T."/>
            <person name="Morono Y."/>
            <person name="Uchiyama I."/>
            <person name="Ito T."/>
            <person name="Fujiyama A."/>
            <person name="Inagaki F."/>
            <person name="Takami H."/>
        </authorList>
    </citation>
    <scope>NUCLEOTIDE SEQUENCE</scope>
    <source>
        <strain evidence="1">Expedition CK06-06</strain>
    </source>
</reference>
<proteinExistence type="predicted"/>
<comment type="caution">
    <text evidence="1">The sequence shown here is derived from an EMBL/GenBank/DDBJ whole genome shotgun (WGS) entry which is preliminary data.</text>
</comment>
<evidence type="ECO:0000313" key="1">
    <source>
        <dbReference type="EMBL" id="GAH04067.1"/>
    </source>
</evidence>
<dbReference type="InterPro" id="IPR036388">
    <property type="entry name" value="WH-like_DNA-bd_sf"/>
</dbReference>
<dbReference type="AlphaFoldDB" id="X1C9G5"/>
<dbReference type="InterPro" id="IPR009057">
    <property type="entry name" value="Homeodomain-like_sf"/>
</dbReference>
<organism evidence="1">
    <name type="scientific">marine sediment metagenome</name>
    <dbReference type="NCBI Taxonomy" id="412755"/>
    <lineage>
        <taxon>unclassified sequences</taxon>
        <taxon>metagenomes</taxon>
        <taxon>ecological metagenomes</taxon>
    </lineage>
</organism>
<evidence type="ECO:0008006" key="2">
    <source>
        <dbReference type="Google" id="ProtNLM"/>
    </source>
</evidence>
<dbReference type="SUPFAM" id="SSF46689">
    <property type="entry name" value="Homeodomain-like"/>
    <property type="match status" value="1"/>
</dbReference>
<dbReference type="EMBL" id="BART01020463">
    <property type="protein sequence ID" value="GAH04067.1"/>
    <property type="molecule type" value="Genomic_DNA"/>
</dbReference>
<accession>X1C9G5</accession>
<dbReference type="InterPro" id="IPR007367">
    <property type="entry name" value="DUF433"/>
</dbReference>
<dbReference type="Pfam" id="PF04255">
    <property type="entry name" value="DUF433"/>
    <property type="match status" value="1"/>
</dbReference>
<dbReference type="PANTHER" id="PTHR34849:SF1">
    <property type="entry name" value="SLR0770 PROTEIN"/>
    <property type="match status" value="1"/>
</dbReference>
<name>X1C9G5_9ZZZZ</name>
<sequence length="98" mass="11654">MSKAAIKHPYITQDKRICRGSPIISGTRTRVIDIVIEHEYLGYTPDAIVDAHPYLNLSQVYDVLSYYYEHREKLDQEIRERKVQVEELRKQHQLKINE</sequence>
<protein>
    <recommendedName>
        <fullName evidence="2">DUF433 domain-containing protein</fullName>
    </recommendedName>
</protein>
<dbReference type="Gene3D" id="1.10.10.10">
    <property type="entry name" value="Winged helix-like DNA-binding domain superfamily/Winged helix DNA-binding domain"/>
    <property type="match status" value="1"/>
</dbReference>